<dbReference type="SUPFAM" id="SSF57501">
    <property type="entry name" value="Cystine-knot cytokines"/>
    <property type="match status" value="1"/>
</dbReference>
<evidence type="ECO:0000313" key="4">
    <source>
        <dbReference type="Proteomes" id="UP000828390"/>
    </source>
</evidence>
<reference evidence="3" key="1">
    <citation type="journal article" date="2019" name="bioRxiv">
        <title>The Genome of the Zebra Mussel, Dreissena polymorpha: A Resource for Invasive Species Research.</title>
        <authorList>
            <person name="McCartney M.A."/>
            <person name="Auch B."/>
            <person name="Kono T."/>
            <person name="Mallez S."/>
            <person name="Zhang Y."/>
            <person name="Obille A."/>
            <person name="Becker A."/>
            <person name="Abrahante J.E."/>
            <person name="Garbe J."/>
            <person name="Badalamenti J.P."/>
            <person name="Herman A."/>
            <person name="Mangelson H."/>
            <person name="Liachko I."/>
            <person name="Sullivan S."/>
            <person name="Sone E.D."/>
            <person name="Koren S."/>
            <person name="Silverstein K.A.T."/>
            <person name="Beckman K.B."/>
            <person name="Gohl D.M."/>
        </authorList>
    </citation>
    <scope>NUCLEOTIDE SEQUENCE</scope>
    <source>
        <strain evidence="3">Duluth1</strain>
        <tissue evidence="3">Whole animal</tissue>
    </source>
</reference>
<name>A0A9D4L1L3_DREPO</name>
<keyword evidence="2" id="KW-0472">Membrane</keyword>
<reference evidence="3" key="2">
    <citation type="submission" date="2020-11" db="EMBL/GenBank/DDBJ databases">
        <authorList>
            <person name="McCartney M.A."/>
            <person name="Auch B."/>
            <person name="Kono T."/>
            <person name="Mallez S."/>
            <person name="Becker A."/>
            <person name="Gohl D.M."/>
            <person name="Silverstein K.A.T."/>
            <person name="Koren S."/>
            <person name="Bechman K.B."/>
            <person name="Herman A."/>
            <person name="Abrahante J.E."/>
            <person name="Garbe J."/>
        </authorList>
    </citation>
    <scope>NUCLEOTIDE SEQUENCE</scope>
    <source>
        <strain evidence="3">Duluth1</strain>
        <tissue evidence="3">Whole animal</tissue>
    </source>
</reference>
<dbReference type="PANTHER" id="PTHR39940">
    <property type="entry name" value="PROTHORACICOTROPIC HORMONE, ISOFORM F"/>
    <property type="match status" value="1"/>
</dbReference>
<feature type="region of interest" description="Disordered" evidence="1">
    <location>
        <begin position="344"/>
        <end position="368"/>
    </location>
</feature>
<keyword evidence="2" id="KW-1133">Transmembrane helix</keyword>
<keyword evidence="4" id="KW-1185">Reference proteome</keyword>
<organism evidence="3 4">
    <name type="scientific">Dreissena polymorpha</name>
    <name type="common">Zebra mussel</name>
    <name type="synonym">Mytilus polymorpha</name>
    <dbReference type="NCBI Taxonomy" id="45954"/>
    <lineage>
        <taxon>Eukaryota</taxon>
        <taxon>Metazoa</taxon>
        <taxon>Spiralia</taxon>
        <taxon>Lophotrochozoa</taxon>
        <taxon>Mollusca</taxon>
        <taxon>Bivalvia</taxon>
        <taxon>Autobranchia</taxon>
        <taxon>Heteroconchia</taxon>
        <taxon>Euheterodonta</taxon>
        <taxon>Imparidentia</taxon>
        <taxon>Neoheterodontei</taxon>
        <taxon>Myida</taxon>
        <taxon>Dreissenoidea</taxon>
        <taxon>Dreissenidae</taxon>
        <taxon>Dreissena</taxon>
    </lineage>
</organism>
<dbReference type="AlphaFoldDB" id="A0A9D4L1L3"/>
<dbReference type="Proteomes" id="UP000828390">
    <property type="component" value="Unassembled WGS sequence"/>
</dbReference>
<dbReference type="InterPro" id="IPR052876">
    <property type="entry name" value="Insect_Hormone_Regulators"/>
</dbReference>
<feature type="compositionally biased region" description="Basic residues" evidence="1">
    <location>
        <begin position="355"/>
        <end position="368"/>
    </location>
</feature>
<gene>
    <name evidence="3" type="ORF">DPMN_091166</name>
</gene>
<proteinExistence type="predicted"/>
<comment type="caution">
    <text evidence="3">The sequence shown here is derived from an EMBL/GenBank/DDBJ whole genome shotgun (WGS) entry which is preliminary data.</text>
</comment>
<dbReference type="OrthoDB" id="5950649at2759"/>
<protein>
    <submittedName>
        <fullName evidence="3">Uncharacterized protein</fullName>
    </submittedName>
</protein>
<sequence length="368" mass="41808">METITTPPLSVTGLEPDLECYFRGSLFAHHHVILHVTPSEHVSREMRALSIQQSVRQIRKFIISILYLVLITSPVSAFPSQKMDKPKTIIIQDLNNITVRTTGCKPLTLEQKKTLMGSAFDDSMMRIDDVADSDIIQNDAAKSANSVIKRKNEGRDSNEEFLENLQDESQIDGIDGSKKGSGDTISVQKFMRRKRTVIYISDIEDSDVNEDKDEVELENTNTLSDTRFLYQNMLFETTSKRRTRERRAASGNDAFHPAWECEKKSGWKTMQEGIFPKKVWDSVCTQKSCFFGLYRCKPVKYTIHLLKRDSADACNPLPMVGDSTAYEEKWEMMEYSATVACECGLKGSKGSSGGKNRKDRQRKKGRNE</sequence>
<accession>A0A9D4L1L3</accession>
<dbReference type="InterPro" id="IPR029034">
    <property type="entry name" value="Cystine-knot_cytokine"/>
</dbReference>
<dbReference type="PANTHER" id="PTHR39940:SF1">
    <property type="entry name" value="PROTHORACICOTROPIC HORMONE, ISOFORM F"/>
    <property type="match status" value="1"/>
</dbReference>
<keyword evidence="2" id="KW-0812">Transmembrane</keyword>
<evidence type="ECO:0000256" key="1">
    <source>
        <dbReference type="SAM" id="MobiDB-lite"/>
    </source>
</evidence>
<evidence type="ECO:0000313" key="3">
    <source>
        <dbReference type="EMBL" id="KAH3848786.1"/>
    </source>
</evidence>
<evidence type="ECO:0000256" key="2">
    <source>
        <dbReference type="SAM" id="Phobius"/>
    </source>
</evidence>
<dbReference type="EMBL" id="JAIWYP010000003">
    <property type="protein sequence ID" value="KAH3848786.1"/>
    <property type="molecule type" value="Genomic_DNA"/>
</dbReference>
<feature type="transmembrane region" description="Helical" evidence="2">
    <location>
        <begin position="61"/>
        <end position="79"/>
    </location>
</feature>